<name>A0ABR2BUU1_9ROSI</name>
<dbReference type="EMBL" id="JBBPBM010000081">
    <property type="protein sequence ID" value="KAK8510853.1"/>
    <property type="molecule type" value="Genomic_DNA"/>
</dbReference>
<protein>
    <recommendedName>
        <fullName evidence="3">DC1 domain-containing protein</fullName>
    </recommendedName>
</protein>
<sequence length="167" mass="19204">MTMCKAASSDAWHVHIIRNRLHSLNTENNKPQQPFTCFDSYETAISSKYADGSDDEFYCDACEEKRYKFESVYYCVECKFMAEVCCVIPELLASLSISEEQSGTNGRGISRDEETQVEANIEKVNVEMAEKRPLEVDIEERVPPEEKLELINLKLKNPKSYIPNFKI</sequence>
<proteinExistence type="predicted"/>
<evidence type="ECO:0000313" key="2">
    <source>
        <dbReference type="Proteomes" id="UP001472677"/>
    </source>
</evidence>
<comment type="caution">
    <text evidence="1">The sequence shown here is derived from an EMBL/GenBank/DDBJ whole genome shotgun (WGS) entry which is preliminary data.</text>
</comment>
<keyword evidence="2" id="KW-1185">Reference proteome</keyword>
<dbReference type="Proteomes" id="UP001472677">
    <property type="component" value="Unassembled WGS sequence"/>
</dbReference>
<evidence type="ECO:0008006" key="3">
    <source>
        <dbReference type="Google" id="ProtNLM"/>
    </source>
</evidence>
<evidence type="ECO:0000313" key="1">
    <source>
        <dbReference type="EMBL" id="KAK8510853.1"/>
    </source>
</evidence>
<organism evidence="1 2">
    <name type="scientific">Hibiscus sabdariffa</name>
    <name type="common">roselle</name>
    <dbReference type="NCBI Taxonomy" id="183260"/>
    <lineage>
        <taxon>Eukaryota</taxon>
        <taxon>Viridiplantae</taxon>
        <taxon>Streptophyta</taxon>
        <taxon>Embryophyta</taxon>
        <taxon>Tracheophyta</taxon>
        <taxon>Spermatophyta</taxon>
        <taxon>Magnoliopsida</taxon>
        <taxon>eudicotyledons</taxon>
        <taxon>Gunneridae</taxon>
        <taxon>Pentapetalae</taxon>
        <taxon>rosids</taxon>
        <taxon>malvids</taxon>
        <taxon>Malvales</taxon>
        <taxon>Malvaceae</taxon>
        <taxon>Malvoideae</taxon>
        <taxon>Hibiscus</taxon>
    </lineage>
</organism>
<accession>A0ABR2BUU1</accession>
<gene>
    <name evidence="1" type="ORF">V6N12_009694</name>
</gene>
<reference evidence="1 2" key="1">
    <citation type="journal article" date="2024" name="G3 (Bethesda)">
        <title>Genome assembly of Hibiscus sabdariffa L. provides insights into metabolisms of medicinal natural products.</title>
        <authorList>
            <person name="Kim T."/>
        </authorList>
    </citation>
    <scope>NUCLEOTIDE SEQUENCE [LARGE SCALE GENOMIC DNA]</scope>
    <source>
        <strain evidence="1">TK-2024</strain>
        <tissue evidence="1">Old leaves</tissue>
    </source>
</reference>